<comment type="caution">
    <text evidence="1">The sequence shown here is derived from an EMBL/GenBank/DDBJ whole genome shotgun (WGS) entry which is preliminary data.</text>
</comment>
<dbReference type="Proteomes" id="UP000531962">
    <property type="component" value="Unassembled WGS sequence"/>
</dbReference>
<protein>
    <submittedName>
        <fullName evidence="1">Uncharacterized protein</fullName>
    </submittedName>
</protein>
<dbReference type="EMBL" id="AASWBF010000098">
    <property type="protein sequence ID" value="EFH4963533.1"/>
    <property type="molecule type" value="Genomic_DNA"/>
</dbReference>
<dbReference type="AlphaFoldDB" id="A0A0J2B3E4"/>
<gene>
    <name evidence="3" type="ORF">BCB93_001291</name>
    <name evidence="2" type="ORF">F9413_24155</name>
    <name evidence="1" type="ORF">FZU14_27955</name>
</gene>
<evidence type="ECO:0000313" key="4">
    <source>
        <dbReference type="Proteomes" id="UP000531962"/>
    </source>
</evidence>
<evidence type="ECO:0000313" key="2">
    <source>
        <dbReference type="EMBL" id="EFH4963533.1"/>
    </source>
</evidence>
<accession>A0A0J2B3E4</accession>
<dbReference type="RefSeq" id="WP_001039055.1">
    <property type="nucleotide sequence ID" value="NZ_AP017610.1"/>
</dbReference>
<sequence>MNKNNDVINIPGKDALYILSEVEYILISLKNIARYYFNGIEQNVIDDKLLNSYFKETTKFIDDKNITHRLAEIRRVITENFNTDLGDDDMDDIEREIEKIKCWEKPGD</sequence>
<evidence type="ECO:0000313" key="5">
    <source>
        <dbReference type="Proteomes" id="UP000543424"/>
    </source>
</evidence>
<dbReference type="Proteomes" id="UP000543424">
    <property type="component" value="Unassembled WGS sequence"/>
</dbReference>
<dbReference type="Proteomes" id="UP000775646">
    <property type="component" value="Unassembled WGS sequence"/>
</dbReference>
<organism evidence="1 4">
    <name type="scientific">Escherichia coli</name>
    <dbReference type="NCBI Taxonomy" id="562"/>
    <lineage>
        <taxon>Bacteria</taxon>
        <taxon>Pseudomonadati</taxon>
        <taxon>Pseudomonadota</taxon>
        <taxon>Gammaproteobacteria</taxon>
        <taxon>Enterobacterales</taxon>
        <taxon>Enterobacteriaceae</taxon>
        <taxon>Escherichia</taxon>
    </lineage>
</organism>
<evidence type="ECO:0000313" key="3">
    <source>
        <dbReference type="EMBL" id="EFI6951695.1"/>
    </source>
</evidence>
<name>A0A0J2B3E4_ECOLX</name>
<evidence type="ECO:0000313" key="1">
    <source>
        <dbReference type="EMBL" id="EFD6887902.1"/>
    </source>
</evidence>
<dbReference type="SMR" id="A0A0J2B3E4"/>
<dbReference type="EMBL" id="AASKVF010000120">
    <property type="protein sequence ID" value="EFD6887902.1"/>
    <property type="molecule type" value="Genomic_DNA"/>
</dbReference>
<reference evidence="1 4" key="1">
    <citation type="submission" date="2019-08" db="EMBL/GenBank/DDBJ databases">
        <authorList>
            <consortium name="NARMS: The National Antimicrobial Resistance Monitoring System"/>
        </authorList>
    </citation>
    <scope>NUCLEOTIDE SEQUENCE [LARGE SCALE GENOMIC DNA]</scope>
    <source>
        <strain evidence="1 4">19MD07CB01-EC</strain>
        <strain evidence="2 5">CVM N19EC0130</strain>
    </source>
</reference>
<dbReference type="EMBL" id="AASZRA010000005">
    <property type="protein sequence ID" value="EFI6951695.1"/>
    <property type="molecule type" value="Genomic_DNA"/>
</dbReference>
<reference evidence="3" key="2">
    <citation type="submission" date="2020-02" db="EMBL/GenBank/DDBJ databases">
        <authorList>
            <consortium name="GenomeTrakr network: Whole genome sequencing for foodborne pathogen traceback"/>
        </authorList>
    </citation>
    <scope>NUCLEOTIDE SEQUENCE</scope>
    <source>
        <strain evidence="3">CFSAN046653</strain>
    </source>
</reference>
<proteinExistence type="predicted"/>